<name>A0A811JVC6_9BILA</name>
<evidence type="ECO:0000256" key="2">
    <source>
        <dbReference type="SAM" id="SignalP"/>
    </source>
</evidence>
<proteinExistence type="predicted"/>
<dbReference type="Proteomes" id="UP000614601">
    <property type="component" value="Unassembled WGS sequence"/>
</dbReference>
<organism evidence="3 4">
    <name type="scientific">Bursaphelenchus okinawaensis</name>
    <dbReference type="NCBI Taxonomy" id="465554"/>
    <lineage>
        <taxon>Eukaryota</taxon>
        <taxon>Metazoa</taxon>
        <taxon>Ecdysozoa</taxon>
        <taxon>Nematoda</taxon>
        <taxon>Chromadorea</taxon>
        <taxon>Rhabditida</taxon>
        <taxon>Tylenchina</taxon>
        <taxon>Tylenchomorpha</taxon>
        <taxon>Aphelenchoidea</taxon>
        <taxon>Aphelenchoididae</taxon>
        <taxon>Bursaphelenchus</taxon>
    </lineage>
</organism>
<reference evidence="3" key="1">
    <citation type="submission" date="2020-09" db="EMBL/GenBank/DDBJ databases">
        <authorList>
            <person name="Kikuchi T."/>
        </authorList>
    </citation>
    <scope>NUCLEOTIDE SEQUENCE</scope>
    <source>
        <strain evidence="3">SH1</strain>
    </source>
</reference>
<accession>A0A811JVC6</accession>
<keyword evidence="4" id="KW-1185">Reference proteome</keyword>
<feature type="chain" id="PRO_5035594452" evidence="2">
    <location>
        <begin position="27"/>
        <end position="392"/>
    </location>
</feature>
<keyword evidence="2" id="KW-0732">Signal</keyword>
<evidence type="ECO:0000313" key="3">
    <source>
        <dbReference type="EMBL" id="CAD5207216.1"/>
    </source>
</evidence>
<feature type="signal peptide" evidence="2">
    <location>
        <begin position="1"/>
        <end position="26"/>
    </location>
</feature>
<feature type="region of interest" description="Disordered" evidence="1">
    <location>
        <begin position="314"/>
        <end position="373"/>
    </location>
</feature>
<protein>
    <submittedName>
        <fullName evidence="3">Uncharacterized protein</fullName>
    </submittedName>
</protein>
<dbReference type="EMBL" id="CAJFCW020000001">
    <property type="protein sequence ID" value="CAG9084803.1"/>
    <property type="molecule type" value="Genomic_DNA"/>
</dbReference>
<feature type="compositionally biased region" description="Acidic residues" evidence="1">
    <location>
        <begin position="348"/>
        <end position="372"/>
    </location>
</feature>
<dbReference type="AlphaFoldDB" id="A0A811JVC6"/>
<sequence length="392" mass="45249">MRDSMRLCSPLLLNAFLLFLATSVNGEKPQKQIGAEEVKNALCPQCHKMEDGMIQEFHVVRQVGGSDIFTFTSINGTHTSDVSLYNGYQYYELRYVPVFTNGTFQPYMVEITPDGQFKRIQRLMDDGMSYQYNDLSKKLSSNKVEYCYFEKKYEMDHNVSFPYFNLYIPSKTQAYELDKVCADGFGPKDAKKLLSSLPAEVSRAHNKSFIDKCFDVKDKTCVYDIDNPAHLNYFEGKKDRIAYMRNGLIVYLRCVEFRCTYFIHDSKTGLDWWIPDDIKVYTETLKGDKRLIVPLLRLDDKFYTSELRYKYAPSTTTTSTTTPNDATRPTDEPGGESDATTEHHEDDYLKDDDDDDSDDDDRSEAEGADWEESGSAQNVVLMWIVVLMLFMY</sequence>
<comment type="caution">
    <text evidence="3">The sequence shown here is derived from an EMBL/GenBank/DDBJ whole genome shotgun (WGS) entry which is preliminary data.</text>
</comment>
<evidence type="ECO:0000256" key="1">
    <source>
        <dbReference type="SAM" id="MobiDB-lite"/>
    </source>
</evidence>
<dbReference type="EMBL" id="CAJFDH010000001">
    <property type="protein sequence ID" value="CAD5207216.1"/>
    <property type="molecule type" value="Genomic_DNA"/>
</dbReference>
<evidence type="ECO:0000313" key="4">
    <source>
        <dbReference type="Proteomes" id="UP000614601"/>
    </source>
</evidence>
<dbReference type="Proteomes" id="UP000783686">
    <property type="component" value="Unassembled WGS sequence"/>
</dbReference>
<gene>
    <name evidence="3" type="ORF">BOKJ2_LOCUS1900</name>
</gene>